<dbReference type="EMBL" id="QRZG01000015">
    <property type="protein sequence ID" value="RGV53567.1"/>
    <property type="molecule type" value="Genomic_DNA"/>
</dbReference>
<dbReference type="Proteomes" id="UP000196587">
    <property type="component" value="Unassembled WGS sequence"/>
</dbReference>
<evidence type="ECO:0000313" key="2">
    <source>
        <dbReference type="EMBL" id="OUP32886.1"/>
    </source>
</evidence>
<dbReference type="AlphaFoldDB" id="A0A1Y4JM94"/>
<sequence length="90" mass="10268">MQFNPVVLFVGSLPAGASSQRYKKRGEFGQNIQKKAENKKKRASSPEPLASCKKSQKAFLFYLHQIVTRKSIFLFTSKNKLQTYQITLNV</sequence>
<evidence type="ECO:0000313" key="4">
    <source>
        <dbReference type="EMBL" id="RGV53567.1"/>
    </source>
</evidence>
<comment type="caution">
    <text evidence="2">The sequence shown here is derived from an EMBL/GenBank/DDBJ whole genome shotgun (WGS) entry which is preliminary data.</text>
</comment>
<evidence type="ECO:0000313" key="3">
    <source>
        <dbReference type="EMBL" id="RGT34560.1"/>
    </source>
</evidence>
<reference evidence="5" key="1">
    <citation type="submission" date="2017-04" db="EMBL/GenBank/DDBJ databases">
        <title>Function of individual gut microbiota members based on whole genome sequencing of pure cultures obtained from chicken caecum.</title>
        <authorList>
            <person name="Medvecky M."/>
            <person name="Cejkova D."/>
            <person name="Polansky O."/>
            <person name="Karasova D."/>
            <person name="Kubasova T."/>
            <person name="Cizek A."/>
            <person name="Rychlik I."/>
        </authorList>
    </citation>
    <scope>NUCLEOTIDE SEQUENCE [LARGE SCALE GENOMIC DNA]</scope>
    <source>
        <strain evidence="5">An189</strain>
    </source>
</reference>
<reference evidence="6 7" key="3">
    <citation type="submission" date="2018-08" db="EMBL/GenBank/DDBJ databases">
        <title>A genome reference for cultivated species of the human gut microbiota.</title>
        <authorList>
            <person name="Zou Y."/>
            <person name="Xue W."/>
            <person name="Luo G."/>
        </authorList>
    </citation>
    <scope>NUCLEOTIDE SEQUENCE [LARGE SCALE GENOMIC DNA]</scope>
    <source>
        <strain evidence="4 6">AF14-27</strain>
        <strain evidence="3 7">AF19-1AC</strain>
    </source>
</reference>
<dbReference type="Proteomes" id="UP000284366">
    <property type="component" value="Unassembled WGS sequence"/>
</dbReference>
<evidence type="ECO:0000313" key="6">
    <source>
        <dbReference type="Proteomes" id="UP000284366"/>
    </source>
</evidence>
<dbReference type="EMBL" id="QRWP01000003">
    <property type="protein sequence ID" value="RGT34560.1"/>
    <property type="molecule type" value="Genomic_DNA"/>
</dbReference>
<organism evidence="2 5">
    <name type="scientific">Bacteroides clarus</name>
    <dbReference type="NCBI Taxonomy" id="626929"/>
    <lineage>
        <taxon>Bacteria</taxon>
        <taxon>Pseudomonadati</taxon>
        <taxon>Bacteroidota</taxon>
        <taxon>Bacteroidia</taxon>
        <taxon>Bacteroidales</taxon>
        <taxon>Bacteroidaceae</taxon>
        <taxon>Bacteroides</taxon>
    </lineage>
</organism>
<proteinExistence type="predicted"/>
<reference evidence="2" key="2">
    <citation type="journal article" date="2018" name="BMC Genomics">
        <title>Whole genome sequencing and function prediction of 133 gut anaerobes isolated from chicken caecum in pure cultures.</title>
        <authorList>
            <person name="Medvecky M."/>
            <person name="Cejkova D."/>
            <person name="Polansky O."/>
            <person name="Karasova D."/>
            <person name="Kubasova T."/>
            <person name="Cizek A."/>
            <person name="Rychlik I."/>
        </authorList>
    </citation>
    <scope>NUCLEOTIDE SEQUENCE</scope>
    <source>
        <strain evidence="2">An189</strain>
    </source>
</reference>
<accession>A0A1Y4JM94</accession>
<gene>
    <name evidence="2" type="ORF">B5F24_13460</name>
    <name evidence="4" type="ORF">DWW09_10015</name>
    <name evidence="3" type="ORF">DWX38_06235</name>
</gene>
<feature type="region of interest" description="Disordered" evidence="1">
    <location>
        <begin position="21"/>
        <end position="49"/>
    </location>
</feature>
<name>A0A1Y4JM94_9BACE</name>
<dbReference type="Proteomes" id="UP000285159">
    <property type="component" value="Unassembled WGS sequence"/>
</dbReference>
<dbReference type="EMBL" id="NFKE01000010">
    <property type="protein sequence ID" value="OUP32886.1"/>
    <property type="molecule type" value="Genomic_DNA"/>
</dbReference>
<protein>
    <submittedName>
        <fullName evidence="2">Uncharacterized protein</fullName>
    </submittedName>
</protein>
<evidence type="ECO:0000313" key="7">
    <source>
        <dbReference type="Proteomes" id="UP000285159"/>
    </source>
</evidence>
<evidence type="ECO:0000256" key="1">
    <source>
        <dbReference type="SAM" id="MobiDB-lite"/>
    </source>
</evidence>
<evidence type="ECO:0000313" key="5">
    <source>
        <dbReference type="Proteomes" id="UP000196587"/>
    </source>
</evidence>